<dbReference type="InterPro" id="IPR050196">
    <property type="entry name" value="Cytochrome_P450_Monoox"/>
</dbReference>
<evidence type="ECO:0000256" key="9">
    <source>
        <dbReference type="PIRSR" id="PIRSR602401-1"/>
    </source>
</evidence>
<dbReference type="SUPFAM" id="SSF48264">
    <property type="entry name" value="Cytochrome P450"/>
    <property type="match status" value="1"/>
</dbReference>
<keyword evidence="4 9" id="KW-0349">Heme</keyword>
<dbReference type="CDD" id="cd20628">
    <property type="entry name" value="CYP4"/>
    <property type="match status" value="1"/>
</dbReference>
<dbReference type="InterPro" id="IPR036396">
    <property type="entry name" value="Cyt_P450_sf"/>
</dbReference>
<feature type="transmembrane region" description="Helical" evidence="11">
    <location>
        <begin position="6"/>
        <end position="30"/>
    </location>
</feature>
<protein>
    <submittedName>
        <fullName evidence="12">Putative p450</fullName>
    </submittedName>
</protein>
<dbReference type="PROSITE" id="PS00086">
    <property type="entry name" value="CYTOCHROME_P450"/>
    <property type="match status" value="1"/>
</dbReference>
<comment type="subcellular location">
    <subcellularLocation>
        <location evidence="2">Endoplasmic reticulum membrane</location>
    </subcellularLocation>
</comment>
<dbReference type="Pfam" id="PF00067">
    <property type="entry name" value="p450"/>
    <property type="match status" value="1"/>
</dbReference>
<keyword evidence="5" id="KW-0256">Endoplasmic reticulum</keyword>
<dbReference type="PANTHER" id="PTHR24291:SF189">
    <property type="entry name" value="CYTOCHROME P450 4C3-RELATED"/>
    <property type="match status" value="1"/>
</dbReference>
<dbReference type="AlphaFoldDB" id="A0A2R5LGZ8"/>
<keyword evidence="9 10" id="KW-0479">Metal-binding</keyword>
<dbReference type="PRINTS" id="PR00463">
    <property type="entry name" value="EP450I"/>
</dbReference>
<sequence length="527" mass="60861">MGFFYLEMFCVSVAASVLGIVFLLVAFLGLMQAIRQSTWRELKKFPGPDETIPLLWSTTLHRTANALKGHVPYNVTTFQARIGMFQEYQKEGICRFYVGTFGNLAVHRADFTEIVLTHPATTSKSMDYSFLHSWLGTGLLTSDGPKWRRRRKMLTPAFHFRILEDFVGPMNVHARNMVLRLKDLKHKDFVDIVPLAAHCTLSVLLETIMGVDPESQKDELSRYVGAVQRLGENMVQRALTLWYLFDAIYYRTSKGKQYQKDVNTVHAFTMNVIEKRRKELQEEKLSGVVVAKREGVRQRRSFLDILLEQSFLETDPLTVADMCEEVDTFMFEGHDTTSSGISWWLYMIGLHPPVQEKVREELDAVLGDDYERDITQDDLKEMQYFDSVLKECQRIYPAVPVIGRNVKEDFVLDGKTVPKGTTIDIIIYALHRDPEVFPNPEEFQPERFFPENSRNRHPFAYVPFSAGPRNCIGQKYAMQEVKIVLATIIRHFEIYSVEERDKILFCSELVLKAKNGLKLRLVPRFQG</sequence>
<dbReference type="GO" id="GO:0005789">
    <property type="term" value="C:endoplasmic reticulum membrane"/>
    <property type="evidence" value="ECO:0007669"/>
    <property type="project" value="UniProtKB-SubCell"/>
</dbReference>
<keyword evidence="8 11" id="KW-0472">Membrane</keyword>
<reference evidence="12" key="1">
    <citation type="submission" date="2018-03" db="EMBL/GenBank/DDBJ databases">
        <title>The relapsing fever spirochete Borrelia turicatae persists in the highly oxidative environment of its soft-bodied tick vector.</title>
        <authorList>
            <person name="Bourret T.J."/>
            <person name="Boyle W.K."/>
            <person name="Valenzuela J.G."/>
            <person name="Oliveira F."/>
            <person name="Lopez J.E."/>
        </authorList>
    </citation>
    <scope>NUCLEOTIDE SEQUENCE</scope>
    <source>
        <strain evidence="12">Kansas strain/isolate</strain>
        <tissue evidence="12">Salivary glands</tissue>
    </source>
</reference>
<evidence type="ECO:0000256" key="4">
    <source>
        <dbReference type="ARBA" id="ARBA00022617"/>
    </source>
</evidence>
<name>A0A2R5LGZ8_9ACAR</name>
<feature type="binding site" description="axial binding residue" evidence="9">
    <location>
        <position position="471"/>
    </location>
    <ligand>
        <name>heme</name>
        <dbReference type="ChEBI" id="CHEBI:30413"/>
    </ligand>
    <ligandPart>
        <name>Fe</name>
        <dbReference type="ChEBI" id="CHEBI:18248"/>
    </ligandPart>
</feature>
<dbReference type="EMBL" id="GGLE01004666">
    <property type="protein sequence ID" value="MBY08792.1"/>
    <property type="molecule type" value="Transcribed_RNA"/>
</dbReference>
<dbReference type="PRINTS" id="PR00385">
    <property type="entry name" value="P450"/>
</dbReference>
<dbReference type="InterPro" id="IPR001128">
    <property type="entry name" value="Cyt_P450"/>
</dbReference>
<keyword evidence="11" id="KW-0812">Transmembrane</keyword>
<organism evidence="12">
    <name type="scientific">Ornithodoros turicata</name>
    <dbReference type="NCBI Taxonomy" id="34597"/>
    <lineage>
        <taxon>Eukaryota</taxon>
        <taxon>Metazoa</taxon>
        <taxon>Ecdysozoa</taxon>
        <taxon>Arthropoda</taxon>
        <taxon>Chelicerata</taxon>
        <taxon>Arachnida</taxon>
        <taxon>Acari</taxon>
        <taxon>Parasitiformes</taxon>
        <taxon>Ixodida</taxon>
        <taxon>Ixodoidea</taxon>
        <taxon>Argasidae</taxon>
        <taxon>Ornithodorinae</taxon>
        <taxon>Ornithodoros</taxon>
    </lineage>
</organism>
<dbReference type="InterPro" id="IPR017972">
    <property type="entry name" value="Cyt_P450_CS"/>
</dbReference>
<dbReference type="InterPro" id="IPR002401">
    <property type="entry name" value="Cyt_P450_E_grp-I"/>
</dbReference>
<evidence type="ECO:0000256" key="5">
    <source>
        <dbReference type="ARBA" id="ARBA00022824"/>
    </source>
</evidence>
<keyword evidence="11" id="KW-1133">Transmembrane helix</keyword>
<keyword evidence="10" id="KW-0560">Oxidoreductase</keyword>
<proteinExistence type="inferred from homology"/>
<evidence type="ECO:0000256" key="11">
    <source>
        <dbReference type="SAM" id="Phobius"/>
    </source>
</evidence>
<evidence type="ECO:0000256" key="3">
    <source>
        <dbReference type="ARBA" id="ARBA00010617"/>
    </source>
</evidence>
<comment type="cofactor">
    <cofactor evidence="1 9">
        <name>heme</name>
        <dbReference type="ChEBI" id="CHEBI:30413"/>
    </cofactor>
</comment>
<dbReference type="GO" id="GO:0004497">
    <property type="term" value="F:monooxygenase activity"/>
    <property type="evidence" value="ECO:0007669"/>
    <property type="project" value="UniProtKB-KW"/>
</dbReference>
<keyword evidence="6 9" id="KW-0408">Iron</keyword>
<dbReference type="GO" id="GO:0005506">
    <property type="term" value="F:iron ion binding"/>
    <property type="evidence" value="ECO:0007669"/>
    <property type="project" value="InterPro"/>
</dbReference>
<evidence type="ECO:0000256" key="10">
    <source>
        <dbReference type="RuleBase" id="RU000461"/>
    </source>
</evidence>
<evidence type="ECO:0000256" key="1">
    <source>
        <dbReference type="ARBA" id="ARBA00001971"/>
    </source>
</evidence>
<evidence type="ECO:0000256" key="7">
    <source>
        <dbReference type="ARBA" id="ARBA00023033"/>
    </source>
</evidence>
<dbReference type="GO" id="GO:0016705">
    <property type="term" value="F:oxidoreductase activity, acting on paired donors, with incorporation or reduction of molecular oxygen"/>
    <property type="evidence" value="ECO:0007669"/>
    <property type="project" value="InterPro"/>
</dbReference>
<evidence type="ECO:0000256" key="2">
    <source>
        <dbReference type="ARBA" id="ARBA00004586"/>
    </source>
</evidence>
<dbReference type="GO" id="GO:0020037">
    <property type="term" value="F:heme binding"/>
    <property type="evidence" value="ECO:0007669"/>
    <property type="project" value="InterPro"/>
</dbReference>
<dbReference type="PANTHER" id="PTHR24291">
    <property type="entry name" value="CYTOCHROME P450 FAMILY 4"/>
    <property type="match status" value="1"/>
</dbReference>
<comment type="similarity">
    <text evidence="3 10">Belongs to the cytochrome P450 family.</text>
</comment>
<accession>A0A2R5LGZ8</accession>
<evidence type="ECO:0000256" key="8">
    <source>
        <dbReference type="ARBA" id="ARBA00023136"/>
    </source>
</evidence>
<evidence type="ECO:0000313" key="12">
    <source>
        <dbReference type="EMBL" id="MBY08792.1"/>
    </source>
</evidence>
<keyword evidence="7 10" id="KW-0503">Monooxygenase</keyword>
<dbReference type="Gene3D" id="1.10.630.10">
    <property type="entry name" value="Cytochrome P450"/>
    <property type="match status" value="1"/>
</dbReference>
<evidence type="ECO:0000256" key="6">
    <source>
        <dbReference type="ARBA" id="ARBA00023004"/>
    </source>
</evidence>